<dbReference type="SUPFAM" id="SSF49785">
    <property type="entry name" value="Galactose-binding domain-like"/>
    <property type="match status" value="1"/>
</dbReference>
<feature type="transmembrane region" description="Helical" evidence="1">
    <location>
        <begin position="9"/>
        <end position="27"/>
    </location>
</feature>
<keyword evidence="4" id="KW-1185">Reference proteome</keyword>
<dbReference type="RefSeq" id="WP_172246836.1">
    <property type="nucleotide sequence ID" value="NZ_BMDD01000006.1"/>
</dbReference>
<dbReference type="EMBL" id="BMDD01000006">
    <property type="protein sequence ID" value="GGH85542.1"/>
    <property type="molecule type" value="Genomic_DNA"/>
</dbReference>
<dbReference type="Pfam" id="PF04892">
    <property type="entry name" value="VanZ"/>
    <property type="match status" value="1"/>
</dbReference>
<evidence type="ECO:0000313" key="4">
    <source>
        <dbReference type="Proteomes" id="UP000605427"/>
    </source>
</evidence>
<dbReference type="InterPro" id="IPR008979">
    <property type="entry name" value="Galactose-bd-like_sf"/>
</dbReference>
<gene>
    <name evidence="3" type="ORF">GCM10007362_43210</name>
</gene>
<feature type="transmembrane region" description="Helical" evidence="1">
    <location>
        <begin position="119"/>
        <end position="136"/>
    </location>
</feature>
<protein>
    <recommendedName>
        <fullName evidence="2">VanZ-like domain-containing protein</fullName>
    </recommendedName>
</protein>
<sequence>MTSIIRHRLLNAAAAFYFALLLYFLFFGFGRSEKAAKGVYLYNLSLEAIAPFRFAGLLHNPFMLFQLGNYLAFIPCGLLLPMLIRWGPLKLIGTFLVGNLLVETLQLLTGLGRFDINDVVLNTSGFLTGYAAWVIGKYLGGAVFGFKRIAYTAASALLLASIFLAAPSAAERMVQRYAEAGEIALENLQPSEGTVRWEKVPAGLEQTGAADDPYAPKLHAWSGEGTETLHYELEGGYIRFQAYGTVEGGTGGGMTFIVDGEPVYEFSFQGADGDIFDTEKVEFDVRNARELTIELSRPEDGSNGSVLLWEAGLVERKR</sequence>
<comment type="caution">
    <text evidence="3">The sequence shown here is derived from an EMBL/GenBank/DDBJ whole genome shotgun (WGS) entry which is preliminary data.</text>
</comment>
<dbReference type="Gene3D" id="2.60.120.1060">
    <property type="entry name" value="NPCBM/NEW2 domain"/>
    <property type="match status" value="1"/>
</dbReference>
<dbReference type="Proteomes" id="UP000605427">
    <property type="component" value="Unassembled WGS sequence"/>
</dbReference>
<keyword evidence="1" id="KW-0472">Membrane</keyword>
<evidence type="ECO:0000259" key="2">
    <source>
        <dbReference type="Pfam" id="PF04892"/>
    </source>
</evidence>
<feature type="transmembrane region" description="Helical" evidence="1">
    <location>
        <begin position="148"/>
        <end position="166"/>
    </location>
</feature>
<dbReference type="InterPro" id="IPR038637">
    <property type="entry name" value="NPCBM_sf"/>
</dbReference>
<evidence type="ECO:0000256" key="1">
    <source>
        <dbReference type="SAM" id="Phobius"/>
    </source>
</evidence>
<name>A0ABQ2A780_9BACL</name>
<proteinExistence type="predicted"/>
<keyword evidence="1" id="KW-0812">Transmembrane</keyword>
<accession>A0ABQ2A780</accession>
<feature type="domain" description="VanZ-like" evidence="2">
    <location>
        <begin position="15"/>
        <end position="135"/>
    </location>
</feature>
<keyword evidence="1" id="KW-1133">Transmembrane helix</keyword>
<feature type="transmembrane region" description="Helical" evidence="1">
    <location>
        <begin position="92"/>
        <end position="112"/>
    </location>
</feature>
<reference evidence="4" key="1">
    <citation type="journal article" date="2019" name="Int. J. Syst. Evol. Microbiol.">
        <title>The Global Catalogue of Microorganisms (GCM) 10K type strain sequencing project: providing services to taxonomists for standard genome sequencing and annotation.</title>
        <authorList>
            <consortium name="The Broad Institute Genomics Platform"/>
            <consortium name="The Broad Institute Genome Sequencing Center for Infectious Disease"/>
            <person name="Wu L."/>
            <person name="Ma J."/>
        </authorList>
    </citation>
    <scope>NUCLEOTIDE SEQUENCE [LARGE SCALE GENOMIC DNA]</scope>
    <source>
        <strain evidence="4">CCM 8702</strain>
    </source>
</reference>
<evidence type="ECO:0000313" key="3">
    <source>
        <dbReference type="EMBL" id="GGH85542.1"/>
    </source>
</evidence>
<organism evidence="3 4">
    <name type="scientific">Saccharibacillus endophyticus</name>
    <dbReference type="NCBI Taxonomy" id="2060666"/>
    <lineage>
        <taxon>Bacteria</taxon>
        <taxon>Bacillati</taxon>
        <taxon>Bacillota</taxon>
        <taxon>Bacilli</taxon>
        <taxon>Bacillales</taxon>
        <taxon>Paenibacillaceae</taxon>
        <taxon>Saccharibacillus</taxon>
    </lineage>
</organism>
<dbReference type="InterPro" id="IPR006976">
    <property type="entry name" value="VanZ-like"/>
</dbReference>
<feature type="transmembrane region" description="Helical" evidence="1">
    <location>
        <begin position="70"/>
        <end position="86"/>
    </location>
</feature>